<protein>
    <submittedName>
        <fullName evidence="2">Uncharacterized protein</fullName>
    </submittedName>
</protein>
<dbReference type="EMBL" id="KZ110591">
    <property type="protein sequence ID" value="OSX67475.1"/>
    <property type="molecule type" value="Genomic_DNA"/>
</dbReference>
<sequence length="269" mass="29772">MPRRDSGESDLKGTDKTRKQRCKSASENVKSFETWATYQGCEEVAFDDIPKAFKAEVKDVFDVNAQLPREWLDKAIGKATPELFSPRVRAADCKELLSDLQNVFSAWTRIKKMRESSRIWSEADYVANVAQCAISLPQPLPHLTITTQSVRVLNAKTASPDCALFIPARLIQHLSHDARSAYKVLKAHGSMASSGSVGGESSFRFQSTPCTKLPENPSFEFASTFWEDKKPDGDDLCCEAIACATCKYTYLRPGLGTGDSKSPCRLVDS</sequence>
<feature type="compositionally biased region" description="Basic and acidic residues" evidence="1">
    <location>
        <begin position="1"/>
        <end position="17"/>
    </location>
</feature>
<evidence type="ECO:0000256" key="1">
    <source>
        <dbReference type="SAM" id="MobiDB-lite"/>
    </source>
</evidence>
<organism evidence="2 3">
    <name type="scientific">Postia placenta MAD-698-R-SB12</name>
    <dbReference type="NCBI Taxonomy" id="670580"/>
    <lineage>
        <taxon>Eukaryota</taxon>
        <taxon>Fungi</taxon>
        <taxon>Dikarya</taxon>
        <taxon>Basidiomycota</taxon>
        <taxon>Agaricomycotina</taxon>
        <taxon>Agaricomycetes</taxon>
        <taxon>Polyporales</taxon>
        <taxon>Adustoporiaceae</taxon>
        <taxon>Rhodonia</taxon>
    </lineage>
</organism>
<dbReference type="RefSeq" id="XP_024344269.1">
    <property type="nucleotide sequence ID" value="XM_024478150.1"/>
</dbReference>
<dbReference type="OrthoDB" id="3261881at2759"/>
<feature type="region of interest" description="Disordered" evidence="1">
    <location>
        <begin position="1"/>
        <end position="24"/>
    </location>
</feature>
<keyword evidence="3" id="KW-1185">Reference proteome</keyword>
<proteinExistence type="predicted"/>
<accession>A0A1X6NFR2</accession>
<dbReference type="GeneID" id="36323100"/>
<evidence type="ECO:0000313" key="2">
    <source>
        <dbReference type="EMBL" id="OSX67475.1"/>
    </source>
</evidence>
<dbReference type="Proteomes" id="UP000194127">
    <property type="component" value="Unassembled WGS sequence"/>
</dbReference>
<dbReference type="AlphaFoldDB" id="A0A1X6NFR2"/>
<name>A0A1X6NFR2_9APHY</name>
<evidence type="ECO:0000313" key="3">
    <source>
        <dbReference type="Proteomes" id="UP000194127"/>
    </source>
</evidence>
<gene>
    <name evidence="2" type="ORF">POSPLADRAFT_1042689</name>
</gene>
<reference evidence="2 3" key="1">
    <citation type="submission" date="2017-04" db="EMBL/GenBank/DDBJ databases">
        <title>Genome Sequence of the Model Brown-Rot Fungus Postia placenta SB12.</title>
        <authorList>
            <consortium name="DOE Joint Genome Institute"/>
            <person name="Gaskell J."/>
            <person name="Kersten P."/>
            <person name="Larrondo L.F."/>
            <person name="Canessa P."/>
            <person name="Martinez D."/>
            <person name="Hibbett D."/>
            <person name="Schmoll M."/>
            <person name="Kubicek C.P."/>
            <person name="Martinez A.T."/>
            <person name="Yadav J."/>
            <person name="Master E."/>
            <person name="Magnuson J.K."/>
            <person name="James T."/>
            <person name="Yaver D."/>
            <person name="Berka R."/>
            <person name="Labutti K."/>
            <person name="Lipzen A."/>
            <person name="Aerts A."/>
            <person name="Barry K."/>
            <person name="Henrissat B."/>
            <person name="Blanchette R."/>
            <person name="Grigoriev I."/>
            <person name="Cullen D."/>
        </authorList>
    </citation>
    <scope>NUCLEOTIDE SEQUENCE [LARGE SCALE GENOMIC DNA]</scope>
    <source>
        <strain evidence="2 3">MAD-698-R-SB12</strain>
    </source>
</reference>
<dbReference type="STRING" id="670580.A0A1X6NFR2"/>